<protein>
    <submittedName>
        <fullName evidence="9">Competence protein ComEC</fullName>
    </submittedName>
</protein>
<dbReference type="Pfam" id="PF03772">
    <property type="entry name" value="Competence"/>
    <property type="match status" value="1"/>
</dbReference>
<dbReference type="EMBL" id="VFPS01000001">
    <property type="protein sequence ID" value="TQN00369.1"/>
    <property type="molecule type" value="Genomic_DNA"/>
</dbReference>
<feature type="transmembrane region" description="Helical" evidence="7">
    <location>
        <begin position="545"/>
        <end position="564"/>
    </location>
</feature>
<evidence type="ECO:0000256" key="5">
    <source>
        <dbReference type="ARBA" id="ARBA00023136"/>
    </source>
</evidence>
<dbReference type="InterPro" id="IPR001279">
    <property type="entry name" value="Metallo-B-lactamas"/>
</dbReference>
<dbReference type="CDD" id="cd07731">
    <property type="entry name" value="ComA-like_MBL-fold"/>
    <property type="match status" value="1"/>
</dbReference>
<dbReference type="InterPro" id="IPR035681">
    <property type="entry name" value="ComA-like_MBL"/>
</dbReference>
<dbReference type="Pfam" id="PF00753">
    <property type="entry name" value="Lactamase_B"/>
    <property type="match status" value="1"/>
</dbReference>
<keyword evidence="10" id="KW-1185">Reference proteome</keyword>
<evidence type="ECO:0000313" key="10">
    <source>
        <dbReference type="Proteomes" id="UP000319804"/>
    </source>
</evidence>
<gene>
    <name evidence="9" type="ORF">FHX68_0453</name>
</gene>
<evidence type="ECO:0000256" key="6">
    <source>
        <dbReference type="SAM" id="MobiDB-lite"/>
    </source>
</evidence>
<comment type="subcellular location">
    <subcellularLocation>
        <location evidence="1">Cell membrane</location>
        <topology evidence="1">Multi-pass membrane protein</topology>
    </subcellularLocation>
</comment>
<dbReference type="AlphaFoldDB" id="A0A4Y3UH88"/>
<dbReference type="Gene3D" id="3.60.15.10">
    <property type="entry name" value="Ribonuclease Z/Hydroxyacylglutathione hydrolase-like"/>
    <property type="match status" value="1"/>
</dbReference>
<evidence type="ECO:0000256" key="4">
    <source>
        <dbReference type="ARBA" id="ARBA00022989"/>
    </source>
</evidence>
<evidence type="ECO:0000259" key="8">
    <source>
        <dbReference type="SMART" id="SM00849"/>
    </source>
</evidence>
<feature type="transmembrane region" description="Helical" evidence="7">
    <location>
        <begin position="451"/>
        <end position="471"/>
    </location>
</feature>
<dbReference type="GO" id="GO:0005886">
    <property type="term" value="C:plasma membrane"/>
    <property type="evidence" value="ECO:0007669"/>
    <property type="project" value="UniProtKB-SubCell"/>
</dbReference>
<feature type="compositionally biased region" description="Low complexity" evidence="6">
    <location>
        <begin position="25"/>
        <end position="39"/>
    </location>
</feature>
<dbReference type="SMART" id="SM00849">
    <property type="entry name" value="Lactamase_B"/>
    <property type="match status" value="1"/>
</dbReference>
<dbReference type="PANTHER" id="PTHR30619">
    <property type="entry name" value="DNA INTERNALIZATION/COMPETENCE PROTEIN COMEC/REC2"/>
    <property type="match status" value="1"/>
</dbReference>
<sequence>MSTRADAAVEAVSRAAAPAAPPPGAQASVAERGAAPPAGSLRRLRRRDARLVPVAAAAWATAALSTLHPDAAVPVAVVLWIAAAVSIAAALRLRGAGRGGGALVAVVFAVAAGVATHVAVSLPTRDAASALKIDGGRALKVELTAVGKIERSADGWRFDAALHRALLGGRGSEETAFAGAGVPVLVRVAGTEPGGAGETRDGDGAAWRGDDSAAGTRGDAPAALPGRLDDDIDLGARLRVTGTAWRADPGDRAVLVIDANGPVEVLAPPHGALAAASALRRGLVAVTSGLPPPGGGLIAGLAVGDTSAVDPALDAAMKTSSLSHLTAVSGANCALVVALAFGAAALCRAPRGVRVLTGLGALTAFVVLVSPEPSVVRAGAMAAIAMLGILLGRPGAGLSLLTTAVVVLLLADPWLGLSLGFALSAAATGALLVGAGPLADGLSRWMPRPLALGLSVPLAAQLACGPLIVLISPQLSVYGVVANMIAAPAAPLGTIVGLAACVGAGIPLLGSGLAALAWLPAAWIAGTATTFADLPGAVVAWPEGFGGLAALAVLGGAVAALIVPGHPRVRAAAVLLVAAATGAALALGPIADAMTRAGIPPGWTLAACDVGQGDAVVVRSAGSVALIDTGPDPAPLARCLDELGIVRVDLLLLTHFDLDHRGGIDAVRGRVGNLVHGPTSGPSDVRVLEELAAGGARITLASRGTSGLLGEAHWRVLWPRATTAPGNDASVVVEFRGGGVPTALFLGDLSAAGQQAMKAGADLLAGYDVVKVAHHGSADQDAALYGRLHAAVALITVGENDYGHPRGETLTLLTAAGARVARTDLEGLVALWRDADGMRLWHERAAPPPAAVAPGG</sequence>
<comment type="caution">
    <text evidence="9">The sequence shown here is derived from an EMBL/GenBank/DDBJ whole genome shotgun (WGS) entry which is preliminary data.</text>
</comment>
<keyword evidence="3 7" id="KW-0812">Transmembrane</keyword>
<feature type="transmembrane region" description="Helical" evidence="7">
    <location>
        <begin position="73"/>
        <end position="91"/>
    </location>
</feature>
<evidence type="ECO:0000256" key="1">
    <source>
        <dbReference type="ARBA" id="ARBA00004651"/>
    </source>
</evidence>
<name>A0A4Y3UH88_9MICO</name>
<dbReference type="PANTHER" id="PTHR30619:SF1">
    <property type="entry name" value="RECOMBINATION PROTEIN 2"/>
    <property type="match status" value="1"/>
</dbReference>
<proteinExistence type="predicted"/>
<feature type="transmembrane region" description="Helical" evidence="7">
    <location>
        <begin position="49"/>
        <end position="67"/>
    </location>
</feature>
<evidence type="ECO:0000256" key="7">
    <source>
        <dbReference type="SAM" id="Phobius"/>
    </source>
</evidence>
<dbReference type="Proteomes" id="UP000319804">
    <property type="component" value="Unassembled WGS sequence"/>
</dbReference>
<feature type="region of interest" description="Disordered" evidence="6">
    <location>
        <begin position="191"/>
        <end position="222"/>
    </location>
</feature>
<feature type="compositionally biased region" description="Basic and acidic residues" evidence="6">
    <location>
        <begin position="198"/>
        <end position="211"/>
    </location>
</feature>
<dbReference type="InterPro" id="IPR052159">
    <property type="entry name" value="Competence_DNA_uptake"/>
</dbReference>
<feature type="transmembrane region" description="Helical" evidence="7">
    <location>
        <begin position="477"/>
        <end position="499"/>
    </location>
</feature>
<feature type="transmembrane region" description="Helical" evidence="7">
    <location>
        <begin position="398"/>
        <end position="415"/>
    </location>
</feature>
<feature type="domain" description="Metallo-beta-lactamase" evidence="8">
    <location>
        <begin position="612"/>
        <end position="774"/>
    </location>
</feature>
<organism evidence="9 10">
    <name type="scientific">Microbacterium lacticum</name>
    <dbReference type="NCBI Taxonomy" id="33885"/>
    <lineage>
        <taxon>Bacteria</taxon>
        <taxon>Bacillati</taxon>
        <taxon>Actinomycetota</taxon>
        <taxon>Actinomycetes</taxon>
        <taxon>Micrococcales</taxon>
        <taxon>Microbacteriaceae</taxon>
        <taxon>Microbacterium</taxon>
    </lineage>
</organism>
<evidence type="ECO:0000313" key="9">
    <source>
        <dbReference type="EMBL" id="TQN00369.1"/>
    </source>
</evidence>
<feature type="transmembrane region" description="Helical" evidence="7">
    <location>
        <begin position="325"/>
        <end position="346"/>
    </location>
</feature>
<dbReference type="NCBIfam" id="TIGR00360">
    <property type="entry name" value="ComEC_N-term"/>
    <property type="match status" value="1"/>
</dbReference>
<feature type="transmembrane region" description="Helical" evidence="7">
    <location>
        <begin position="571"/>
        <end position="591"/>
    </location>
</feature>
<evidence type="ECO:0000256" key="2">
    <source>
        <dbReference type="ARBA" id="ARBA00022475"/>
    </source>
</evidence>
<keyword evidence="5 7" id="KW-0472">Membrane</keyword>
<dbReference type="InterPro" id="IPR004477">
    <property type="entry name" value="ComEC_N"/>
</dbReference>
<feature type="transmembrane region" description="Helical" evidence="7">
    <location>
        <begin position="421"/>
        <end position="439"/>
    </location>
</feature>
<accession>A0A4Y3UH88</accession>
<feature type="transmembrane region" description="Helical" evidence="7">
    <location>
        <begin position="103"/>
        <end position="122"/>
    </location>
</feature>
<reference evidence="9 10" key="1">
    <citation type="submission" date="2019-06" db="EMBL/GenBank/DDBJ databases">
        <title>Sequencing the genomes of 1000 actinobacteria strains.</title>
        <authorList>
            <person name="Klenk H.-P."/>
        </authorList>
    </citation>
    <scope>NUCLEOTIDE SEQUENCE [LARGE SCALE GENOMIC DNA]</scope>
    <source>
        <strain evidence="9 10">DSM 20427</strain>
    </source>
</reference>
<dbReference type="InterPro" id="IPR036866">
    <property type="entry name" value="RibonucZ/Hydroxyglut_hydro"/>
</dbReference>
<dbReference type="RefSeq" id="WP_229661446.1">
    <property type="nucleotide sequence ID" value="NZ_BJNA01000006.1"/>
</dbReference>
<dbReference type="SUPFAM" id="SSF56281">
    <property type="entry name" value="Metallo-hydrolase/oxidoreductase"/>
    <property type="match status" value="1"/>
</dbReference>
<keyword evidence="4 7" id="KW-1133">Transmembrane helix</keyword>
<feature type="transmembrane region" description="Helical" evidence="7">
    <location>
        <begin position="506"/>
        <end position="525"/>
    </location>
</feature>
<feature type="region of interest" description="Disordered" evidence="6">
    <location>
        <begin position="13"/>
        <end position="39"/>
    </location>
</feature>
<keyword evidence="2" id="KW-1003">Cell membrane</keyword>
<evidence type="ECO:0000256" key="3">
    <source>
        <dbReference type="ARBA" id="ARBA00022692"/>
    </source>
</evidence>